<evidence type="ECO:0000256" key="1">
    <source>
        <dbReference type="ARBA" id="ARBA00038054"/>
    </source>
</evidence>
<dbReference type="Pfam" id="PF01613">
    <property type="entry name" value="Flavin_Reduct"/>
    <property type="match status" value="1"/>
</dbReference>
<dbReference type="OrthoDB" id="1045814at2"/>
<dbReference type="GO" id="GO:0010181">
    <property type="term" value="F:FMN binding"/>
    <property type="evidence" value="ECO:0007669"/>
    <property type="project" value="InterPro"/>
</dbReference>
<sequence length="182" mass="20991">MQFSDLFKQISTKDICAGFDIFKLVGNDFFLITSGNKDNYNSMTGSGGGFGMLFRTPSTWCVIRSDRYTLELIQKEKTYTLSYFTDEYKDQLIFLGNKTGRGTDKMKEVKLTSVQTPSGNITFKEAKLIIECKLTQITMPHPNDFYSQEARDYLTEAYKNPSDYRKYVFGEITAIWENNIKK</sequence>
<proteinExistence type="inferred from homology"/>
<dbReference type="Gene3D" id="2.30.110.10">
    <property type="entry name" value="Electron Transport, Fmn-binding Protein, Chain A"/>
    <property type="match status" value="1"/>
</dbReference>
<name>B2KC43_ELUMP</name>
<organism evidence="3 4">
    <name type="scientific">Elusimicrobium minutum (strain Pei191)</name>
    <dbReference type="NCBI Taxonomy" id="445932"/>
    <lineage>
        <taxon>Bacteria</taxon>
        <taxon>Pseudomonadati</taxon>
        <taxon>Elusimicrobiota</taxon>
        <taxon>Elusimicrobia</taxon>
        <taxon>Elusimicrobiales</taxon>
        <taxon>Elusimicrobiaceae</taxon>
        <taxon>Elusimicrobium</taxon>
    </lineage>
</organism>
<dbReference type="HOGENOM" id="CLU_102849_1_0_0"/>
<keyword evidence="4" id="KW-1185">Reference proteome</keyword>
<protein>
    <recommendedName>
        <fullName evidence="2">Flavin reductase like domain-containing protein</fullName>
    </recommendedName>
</protein>
<dbReference type="InterPro" id="IPR002563">
    <property type="entry name" value="Flavin_Rdtase-like_dom"/>
</dbReference>
<evidence type="ECO:0000313" key="4">
    <source>
        <dbReference type="Proteomes" id="UP000001029"/>
    </source>
</evidence>
<comment type="similarity">
    <text evidence="1">Belongs to the flavoredoxin family.</text>
</comment>
<dbReference type="InterPro" id="IPR012349">
    <property type="entry name" value="Split_barrel_FMN-bd"/>
</dbReference>
<dbReference type="RefSeq" id="WP_012414785.1">
    <property type="nucleotide sequence ID" value="NC_010644.1"/>
</dbReference>
<dbReference type="AlphaFoldDB" id="B2KC43"/>
<dbReference type="Proteomes" id="UP000001029">
    <property type="component" value="Chromosome"/>
</dbReference>
<gene>
    <name evidence="3" type="ordered locus">Emin_0615</name>
</gene>
<dbReference type="EMBL" id="CP001055">
    <property type="protein sequence ID" value="ACC98170.1"/>
    <property type="molecule type" value="Genomic_DNA"/>
</dbReference>
<dbReference type="STRING" id="445932.Emin_0615"/>
<feature type="domain" description="Flavin reductase like" evidence="2">
    <location>
        <begin position="61"/>
        <end position="139"/>
    </location>
</feature>
<dbReference type="SUPFAM" id="SSF50475">
    <property type="entry name" value="FMN-binding split barrel"/>
    <property type="match status" value="1"/>
</dbReference>
<evidence type="ECO:0000259" key="2">
    <source>
        <dbReference type="Pfam" id="PF01613"/>
    </source>
</evidence>
<dbReference type="KEGG" id="emi:Emin_0615"/>
<dbReference type="PANTHER" id="PTHR43567">
    <property type="entry name" value="FLAVOREDOXIN-RELATED-RELATED"/>
    <property type="match status" value="1"/>
</dbReference>
<accession>B2KC43</accession>
<dbReference type="GO" id="GO:0016646">
    <property type="term" value="F:oxidoreductase activity, acting on the CH-NH group of donors, NAD or NADP as acceptor"/>
    <property type="evidence" value="ECO:0007669"/>
    <property type="project" value="UniProtKB-ARBA"/>
</dbReference>
<dbReference type="PANTHER" id="PTHR43567:SF5">
    <property type="entry name" value="HYPOTHETICAL CYTOSOLIC PROTEIN"/>
    <property type="match status" value="1"/>
</dbReference>
<reference evidence="3 4" key="1">
    <citation type="journal article" date="2009" name="Appl. Environ. Microbiol.">
        <title>Genomic analysis of 'Elusimicrobium minutum,' the first cultivated representative of the phylum 'Elusimicrobia' (formerly termite group 1).</title>
        <authorList>
            <person name="Herlemann D.P.R."/>
            <person name="Geissinger O."/>
            <person name="Ikeda-Ohtsubo W."/>
            <person name="Kunin V."/>
            <person name="Sun H."/>
            <person name="Lapidus A."/>
            <person name="Hugenholtz P."/>
            <person name="Brune A."/>
        </authorList>
    </citation>
    <scope>NUCLEOTIDE SEQUENCE [LARGE SCALE GENOMIC DNA]</scope>
    <source>
        <strain evidence="3 4">Pei191</strain>
    </source>
</reference>
<dbReference type="InterPro" id="IPR052174">
    <property type="entry name" value="Flavoredoxin"/>
</dbReference>
<evidence type="ECO:0000313" key="3">
    <source>
        <dbReference type="EMBL" id="ACC98170.1"/>
    </source>
</evidence>